<dbReference type="eggNOG" id="ENOG5033MRT">
    <property type="taxonomic scope" value="Bacteria"/>
</dbReference>
<keyword evidence="3" id="KW-1185">Reference proteome</keyword>
<organism evidence="2 3">
    <name type="scientific">Rhizobium favelukesii</name>
    <dbReference type="NCBI Taxonomy" id="348824"/>
    <lineage>
        <taxon>Bacteria</taxon>
        <taxon>Pseudomonadati</taxon>
        <taxon>Pseudomonadota</taxon>
        <taxon>Alphaproteobacteria</taxon>
        <taxon>Hyphomicrobiales</taxon>
        <taxon>Rhizobiaceae</taxon>
        <taxon>Rhizobium/Agrobacterium group</taxon>
        <taxon>Rhizobium</taxon>
    </lineage>
</organism>
<dbReference type="InterPro" id="IPR044038">
    <property type="entry name" value="dATP/dGTP_diPOhydrolase_N"/>
</dbReference>
<gene>
    <name evidence="2" type="ORF">LPU83_1747</name>
</gene>
<protein>
    <submittedName>
        <fullName evidence="2">Conserved protein</fullName>
    </submittedName>
</protein>
<sequence length="193" mass="21329">MAGSRQLSYEFKNNHDNSGAVEMIERAEQQTPRKNAKTVVSGPVNPDIAIINLPTTKETNPKDAVGVRKVPFHVVPHRVIANVGLALLEGARKYGSYNWRAAGVRASVYFDAANRHLADWWEGVDIDPDSGLSHVDKAIASLTVLRDSMMQGNWVDDRPIRAEQGWVEAANAKASEIIERYPDPKAPFTQKNA</sequence>
<dbReference type="KEGG" id="rhl:LPU83_1747"/>
<dbReference type="Proteomes" id="UP000019443">
    <property type="component" value="Chromosome"/>
</dbReference>
<evidence type="ECO:0000313" key="2">
    <source>
        <dbReference type="EMBL" id="CDM57412.1"/>
    </source>
</evidence>
<evidence type="ECO:0000313" key="3">
    <source>
        <dbReference type="Proteomes" id="UP000019443"/>
    </source>
</evidence>
<dbReference type="EMBL" id="HG916852">
    <property type="protein sequence ID" value="CDM57412.1"/>
    <property type="molecule type" value="Genomic_DNA"/>
</dbReference>
<dbReference type="RefSeq" id="WP_197901951.1">
    <property type="nucleotide sequence ID" value="NZ_HG916852.1"/>
</dbReference>
<name>W6R801_9HYPH</name>
<dbReference type="Pfam" id="PF18909">
    <property type="entry name" value="dGTP_diPhyd_N"/>
    <property type="match status" value="1"/>
</dbReference>
<dbReference type="AlphaFoldDB" id="W6R801"/>
<feature type="domain" description="dATP/dGTP diphosphohydrolase N-terminal" evidence="1">
    <location>
        <begin position="60"/>
        <end position="158"/>
    </location>
</feature>
<proteinExistence type="predicted"/>
<reference evidence="2" key="1">
    <citation type="submission" date="2013-11" db="EMBL/GenBank/DDBJ databases">
        <title>Draft genome sequence of the broad-host-range Rhizobium sp. LPU83 strain, a member of the low-genetic diversity Oregon-like Rhizobium sp. group.</title>
        <authorList>
            <person name="Wibberg D."/>
            <person name="Puehler A."/>
            <person name="Schlueter A."/>
        </authorList>
    </citation>
    <scope>NUCLEOTIDE SEQUENCE [LARGE SCALE GENOMIC DNA]</scope>
    <source>
        <strain evidence="2">LPU83</strain>
    </source>
</reference>
<dbReference type="HOGENOM" id="CLU_1407776_0_0_5"/>
<accession>W6R801</accession>
<dbReference type="PATRIC" id="fig|348824.6.peg.1876"/>
<evidence type="ECO:0000259" key="1">
    <source>
        <dbReference type="Pfam" id="PF18909"/>
    </source>
</evidence>